<evidence type="ECO:0000313" key="5">
    <source>
        <dbReference type="Proteomes" id="UP000324748"/>
    </source>
</evidence>
<feature type="region of interest" description="Disordered" evidence="1">
    <location>
        <begin position="222"/>
        <end position="247"/>
    </location>
</feature>
<feature type="chain" id="PRO_5036137838" evidence="2">
    <location>
        <begin position="21"/>
        <end position="262"/>
    </location>
</feature>
<accession>A0A5B0PWZ6</accession>
<dbReference type="EMBL" id="VDEP01000406">
    <property type="protein sequence ID" value="KAA1088434.1"/>
    <property type="molecule type" value="Genomic_DNA"/>
</dbReference>
<gene>
    <name evidence="4" type="ORF">PGT21_006865</name>
    <name evidence="3" type="ORF">PGTUg99_027735</name>
</gene>
<organism evidence="4 5">
    <name type="scientific">Puccinia graminis f. sp. tritici</name>
    <dbReference type="NCBI Taxonomy" id="56615"/>
    <lineage>
        <taxon>Eukaryota</taxon>
        <taxon>Fungi</taxon>
        <taxon>Dikarya</taxon>
        <taxon>Basidiomycota</taxon>
        <taxon>Pucciniomycotina</taxon>
        <taxon>Pucciniomycetes</taxon>
        <taxon>Pucciniales</taxon>
        <taxon>Pucciniaceae</taxon>
        <taxon>Puccinia</taxon>
    </lineage>
</organism>
<feature type="compositionally biased region" description="Polar residues" evidence="1">
    <location>
        <begin position="222"/>
        <end position="231"/>
    </location>
</feature>
<feature type="region of interest" description="Disordered" evidence="1">
    <location>
        <begin position="34"/>
        <end position="53"/>
    </location>
</feature>
<feature type="compositionally biased region" description="Polar residues" evidence="1">
    <location>
        <begin position="34"/>
        <end position="45"/>
    </location>
</feature>
<dbReference type="EMBL" id="VSWC01000040">
    <property type="protein sequence ID" value="KAA1105425.1"/>
    <property type="molecule type" value="Genomic_DNA"/>
</dbReference>
<dbReference type="Proteomes" id="UP000324748">
    <property type="component" value="Unassembled WGS sequence"/>
</dbReference>
<keyword evidence="5" id="KW-1185">Reference proteome</keyword>
<sequence>MKLSLHLMFIVCYVVALSASLPFLHKRGGIKVSVKSSGRPSQGHQRYTLKPNGPQLAKAGKFRSTAVSKNMTPRFKSMRRRVAEAHLGVMEKRSPLDSPLATLFGTASSTASSLPVVGVPLTSLLSSLPTNTLASPGAVTGLLGTLTGAAQSAPVLGDLLKMLPISSLLKGNPLDNVKNTLSGLFIAIPVLGGPLSGLSGAATGIAGSLPISLFDMGSASPAGSQRNLKSAETSDEQSESSPLTNLLGRSLSSRKLIAAREH</sequence>
<evidence type="ECO:0000256" key="2">
    <source>
        <dbReference type="SAM" id="SignalP"/>
    </source>
</evidence>
<protein>
    <submittedName>
        <fullName evidence="4">Uncharacterized protein</fullName>
    </submittedName>
</protein>
<name>A0A5B0PWZ6_PUCGR</name>
<proteinExistence type="predicted"/>
<reference evidence="5 6" key="1">
    <citation type="submission" date="2019-05" db="EMBL/GenBank/DDBJ databases">
        <title>Emergence of the Ug99 lineage of the wheat stem rust pathogen through somatic hybridization.</title>
        <authorList>
            <person name="Li F."/>
            <person name="Upadhyaya N.M."/>
            <person name="Sperschneider J."/>
            <person name="Matny O."/>
            <person name="Nguyen-Phuc H."/>
            <person name="Mago R."/>
            <person name="Raley C."/>
            <person name="Miller M.E."/>
            <person name="Silverstein K.A.T."/>
            <person name="Henningsen E."/>
            <person name="Hirsch C.D."/>
            <person name="Visser B."/>
            <person name="Pretorius Z.A."/>
            <person name="Steffenson B.J."/>
            <person name="Schwessinger B."/>
            <person name="Dodds P.N."/>
            <person name="Figueroa M."/>
        </authorList>
    </citation>
    <scope>NUCLEOTIDE SEQUENCE [LARGE SCALE GENOMIC DNA]</scope>
    <source>
        <strain evidence="4">21-0</strain>
        <strain evidence="3 6">Ug99</strain>
    </source>
</reference>
<evidence type="ECO:0000256" key="1">
    <source>
        <dbReference type="SAM" id="MobiDB-lite"/>
    </source>
</evidence>
<comment type="caution">
    <text evidence="4">The sequence shown here is derived from an EMBL/GenBank/DDBJ whole genome shotgun (WGS) entry which is preliminary data.</text>
</comment>
<evidence type="ECO:0000313" key="3">
    <source>
        <dbReference type="EMBL" id="KAA1088434.1"/>
    </source>
</evidence>
<dbReference type="AlphaFoldDB" id="A0A5B0PWZ6"/>
<keyword evidence="2" id="KW-0732">Signal</keyword>
<dbReference type="OrthoDB" id="2504097at2759"/>
<dbReference type="Proteomes" id="UP000325313">
    <property type="component" value="Unassembled WGS sequence"/>
</dbReference>
<evidence type="ECO:0000313" key="6">
    <source>
        <dbReference type="Proteomes" id="UP000325313"/>
    </source>
</evidence>
<evidence type="ECO:0000313" key="4">
    <source>
        <dbReference type="EMBL" id="KAA1105425.1"/>
    </source>
</evidence>
<feature type="signal peptide" evidence="2">
    <location>
        <begin position="1"/>
        <end position="20"/>
    </location>
</feature>